<dbReference type="EMBL" id="CP053708">
    <property type="protein sequence ID" value="QKE92526.1"/>
    <property type="molecule type" value="Genomic_DNA"/>
</dbReference>
<reference evidence="4 5" key="1">
    <citation type="journal article" date="2014" name="World J. Microbiol. Biotechnol.">
        <title>Biodiversity and physiological characteristics of Antarctic and Arctic lichens-associated bacteria.</title>
        <authorList>
            <person name="Lee Y.M."/>
            <person name="Kim E.H."/>
            <person name="Lee H.K."/>
            <person name="Hong S.G."/>
        </authorList>
    </citation>
    <scope>NUCLEOTIDE SEQUENCE [LARGE SCALE GENOMIC DNA]</scope>
    <source>
        <strain evidence="4 5">PAMC 26569</strain>
    </source>
</reference>
<dbReference type="KEGG" id="lck:HN018_08520"/>
<dbReference type="Proteomes" id="UP000500767">
    <property type="component" value="Chromosome"/>
</dbReference>
<evidence type="ECO:0000259" key="3">
    <source>
        <dbReference type="SMART" id="SM00829"/>
    </source>
</evidence>
<evidence type="ECO:0000313" key="5">
    <source>
        <dbReference type="Proteomes" id="UP000500767"/>
    </source>
</evidence>
<feature type="domain" description="Enoyl reductase (ER)" evidence="3">
    <location>
        <begin position="11"/>
        <end position="330"/>
    </location>
</feature>
<dbReference type="InterPro" id="IPR014189">
    <property type="entry name" value="Quinone_OxRdtase_PIG3"/>
</dbReference>
<dbReference type="GO" id="GO:0016651">
    <property type="term" value="F:oxidoreductase activity, acting on NAD(P)H"/>
    <property type="evidence" value="ECO:0007669"/>
    <property type="project" value="TreeGrafter"/>
</dbReference>
<accession>A0A6M8HWB4</accession>
<dbReference type="InterPro" id="IPR036291">
    <property type="entry name" value="NAD(P)-bd_dom_sf"/>
</dbReference>
<keyword evidence="2" id="KW-0560">Oxidoreductase</keyword>
<dbReference type="RefSeq" id="WP_171836042.1">
    <property type="nucleotide sequence ID" value="NZ_CP053708.1"/>
</dbReference>
<dbReference type="GO" id="GO:0070402">
    <property type="term" value="F:NADPH binding"/>
    <property type="evidence" value="ECO:0007669"/>
    <property type="project" value="TreeGrafter"/>
</dbReference>
<evidence type="ECO:0000256" key="2">
    <source>
        <dbReference type="ARBA" id="ARBA00023002"/>
    </source>
</evidence>
<dbReference type="NCBIfam" id="TIGR02824">
    <property type="entry name" value="quinone_pig3"/>
    <property type="match status" value="1"/>
</dbReference>
<dbReference type="SMART" id="SM00829">
    <property type="entry name" value="PKS_ER"/>
    <property type="match status" value="1"/>
</dbReference>
<dbReference type="Pfam" id="PF08240">
    <property type="entry name" value="ADH_N"/>
    <property type="match status" value="1"/>
</dbReference>
<dbReference type="PANTHER" id="PTHR48106">
    <property type="entry name" value="QUINONE OXIDOREDUCTASE PIG3-RELATED"/>
    <property type="match status" value="1"/>
</dbReference>
<dbReference type="InterPro" id="IPR013149">
    <property type="entry name" value="ADH-like_C"/>
</dbReference>
<dbReference type="AlphaFoldDB" id="A0A6M8HWB4"/>
<proteinExistence type="predicted"/>
<keyword evidence="5" id="KW-1185">Reference proteome</keyword>
<name>A0A6M8HWB4_9PROT</name>
<dbReference type="InterPro" id="IPR013154">
    <property type="entry name" value="ADH-like_N"/>
</dbReference>
<dbReference type="Pfam" id="PF00107">
    <property type="entry name" value="ADH_zinc_N"/>
    <property type="match status" value="1"/>
</dbReference>
<evidence type="ECO:0000256" key="1">
    <source>
        <dbReference type="ARBA" id="ARBA00022857"/>
    </source>
</evidence>
<dbReference type="InterPro" id="IPR011032">
    <property type="entry name" value="GroES-like_sf"/>
</dbReference>
<dbReference type="Gene3D" id="3.40.50.720">
    <property type="entry name" value="NAD(P)-binding Rossmann-like Domain"/>
    <property type="match status" value="1"/>
</dbReference>
<dbReference type="SUPFAM" id="SSF50129">
    <property type="entry name" value="GroES-like"/>
    <property type="match status" value="1"/>
</dbReference>
<organism evidence="4 5">
    <name type="scientific">Lichenicola cladoniae</name>
    <dbReference type="NCBI Taxonomy" id="1484109"/>
    <lineage>
        <taxon>Bacteria</taxon>
        <taxon>Pseudomonadati</taxon>
        <taxon>Pseudomonadota</taxon>
        <taxon>Alphaproteobacteria</taxon>
        <taxon>Acetobacterales</taxon>
        <taxon>Acetobacteraceae</taxon>
        <taxon>Lichenicola</taxon>
    </lineage>
</organism>
<evidence type="ECO:0000313" key="4">
    <source>
        <dbReference type="EMBL" id="QKE92526.1"/>
    </source>
</evidence>
<gene>
    <name evidence="4" type="ORF">HN018_08520</name>
</gene>
<dbReference type="CDD" id="cd05276">
    <property type="entry name" value="p53_inducible_oxidoreductase"/>
    <property type="match status" value="1"/>
</dbReference>
<sequence>MRYIAHDAAGGPPDTLRVETGSLPSPRPGEVLVRVMAAGVNRPDVMQRAGAYPPPQGASPVLGLEIAGIVVAVVPSADGAGLDPVQVGDRVCALVNGGGYAEYCVAPALQCLPWPEGYDAVRAAALPETYFTVWSNLFRTGHLAAGETVLVHGGTSGIGSTAIQFARSFGARVFATAGSAAKCALCLELGAEAAINYRDEDFAERIATLTGKRGVDVVLDLMGAPYLSRNLASLADLGRLVLVAVQGGAKADTLDLARIMSGRLTLTGTTMRPRTAAFKAEIAEALRQNVWPLLDAGTVRPLIHKVLPFTEAAQAHTLMESGSHAGKIILSLSDPASKDHSMDVNV</sequence>
<protein>
    <submittedName>
        <fullName evidence="4">NAD(P)H-quinone oxidoreductase</fullName>
    </submittedName>
</protein>
<dbReference type="InterPro" id="IPR020843">
    <property type="entry name" value="ER"/>
</dbReference>
<dbReference type="Gene3D" id="3.90.180.10">
    <property type="entry name" value="Medium-chain alcohol dehydrogenases, catalytic domain"/>
    <property type="match status" value="1"/>
</dbReference>
<keyword evidence="1" id="KW-0521">NADP</keyword>
<dbReference type="SUPFAM" id="SSF51735">
    <property type="entry name" value="NAD(P)-binding Rossmann-fold domains"/>
    <property type="match status" value="1"/>
</dbReference>
<dbReference type="PANTHER" id="PTHR48106:SF8">
    <property type="entry name" value="OS02G0805600 PROTEIN"/>
    <property type="match status" value="1"/>
</dbReference>